<proteinExistence type="predicted"/>
<sequence length="268" mass="31347">MSTIEQRTEERLPLEMAILPFLGSREEDYQPFQYIIQDFSQNGVRIAIPSWLQSREKLYRGDRVNLHLPYKFQGQSRNQGSVAWETWEDQAAAQVCGVALDKSFPETYPVFISLETRELVIGLENFEDEASLLLLVLKDIAMLKRGMLIYLEHLATYFTRVSEFSREEYALFRRMIINDIKTGMQKNHDYLSSLYSKALSLHSRNQDIMEILDIDELRQSVQSEIYVDLFSSVLSIETINMYLMALKTLEKKSYNNYNTLVMLYLNSL</sequence>
<dbReference type="OrthoDB" id="5497376at2"/>
<name>D6SUR6_9BACT</name>
<accession>D6SUR6</accession>
<dbReference type="Proteomes" id="UP000005496">
    <property type="component" value="Unassembled WGS sequence"/>
</dbReference>
<organism evidence="1 2">
    <name type="scientific">Desulfonatronospira thiodismutans ASO3-1</name>
    <dbReference type="NCBI Taxonomy" id="555779"/>
    <lineage>
        <taxon>Bacteria</taxon>
        <taxon>Pseudomonadati</taxon>
        <taxon>Thermodesulfobacteriota</taxon>
        <taxon>Desulfovibrionia</taxon>
        <taxon>Desulfovibrionales</taxon>
        <taxon>Desulfonatronovibrionaceae</taxon>
        <taxon>Desulfonatronospira</taxon>
    </lineage>
</organism>
<dbReference type="RefSeq" id="WP_008871739.1">
    <property type="nucleotide sequence ID" value="NZ_ACJN02000004.1"/>
</dbReference>
<comment type="caution">
    <text evidence="1">The sequence shown here is derived from an EMBL/GenBank/DDBJ whole genome shotgun (WGS) entry which is preliminary data.</text>
</comment>
<evidence type="ECO:0000313" key="1">
    <source>
        <dbReference type="EMBL" id="EFI33046.1"/>
    </source>
</evidence>
<evidence type="ECO:0000313" key="2">
    <source>
        <dbReference type="Proteomes" id="UP000005496"/>
    </source>
</evidence>
<gene>
    <name evidence="1" type="ORF">Dthio_PD0360</name>
</gene>
<dbReference type="AlphaFoldDB" id="D6SUR6"/>
<reference evidence="1" key="1">
    <citation type="submission" date="2010-05" db="EMBL/GenBank/DDBJ databases">
        <title>The draft genome of Desulfonatronospira thiodismutans ASO3-1.</title>
        <authorList>
            <consortium name="US DOE Joint Genome Institute (JGI-PGF)"/>
            <person name="Lucas S."/>
            <person name="Copeland A."/>
            <person name="Lapidus A."/>
            <person name="Cheng J.-F."/>
            <person name="Bruce D."/>
            <person name="Goodwin L."/>
            <person name="Pitluck S."/>
            <person name="Chertkov O."/>
            <person name="Brettin T."/>
            <person name="Detter J.C."/>
            <person name="Han C."/>
            <person name="Land M.L."/>
            <person name="Hauser L."/>
            <person name="Kyrpides N."/>
            <person name="Mikhailova N."/>
            <person name="Muyzer G."/>
            <person name="Woyke T."/>
        </authorList>
    </citation>
    <scope>NUCLEOTIDE SEQUENCE [LARGE SCALE GENOMIC DNA]</scope>
    <source>
        <strain evidence="1">ASO3-1</strain>
    </source>
</reference>
<dbReference type="EMBL" id="ACJN02000004">
    <property type="protein sequence ID" value="EFI33046.1"/>
    <property type="molecule type" value="Genomic_DNA"/>
</dbReference>
<dbReference type="eggNOG" id="ENOG5033TTD">
    <property type="taxonomic scope" value="Bacteria"/>
</dbReference>
<protein>
    <submittedName>
        <fullName evidence="1">Uncharacterized protein</fullName>
    </submittedName>
</protein>
<keyword evidence="2" id="KW-1185">Reference proteome</keyword>